<dbReference type="Proteomes" id="UP000218238">
    <property type="component" value="Unassembled WGS sequence"/>
</dbReference>
<dbReference type="OrthoDB" id="7052168at2"/>
<gene>
    <name evidence="2" type="ORF">CK510_22385</name>
</gene>
<evidence type="ECO:0000313" key="3">
    <source>
        <dbReference type="Proteomes" id="UP000218238"/>
    </source>
</evidence>
<name>A0A2A2TDQ3_9CYAN</name>
<evidence type="ECO:0000256" key="1">
    <source>
        <dbReference type="SAM" id="SignalP"/>
    </source>
</evidence>
<dbReference type="AlphaFoldDB" id="A0A2A2TDQ3"/>
<dbReference type="RefSeq" id="WP_095723794.1">
    <property type="nucleotide sequence ID" value="NZ_NTFS01000317.1"/>
</dbReference>
<dbReference type="InterPro" id="IPR026374">
    <property type="entry name" value="Cyano_PEP"/>
</dbReference>
<reference evidence="2 3" key="1">
    <citation type="submission" date="2017-08" db="EMBL/GenBank/DDBJ databases">
        <title>Draft genome sequence of filamentous cyanobacterium Calothrix elsteri CCALA 953.</title>
        <authorList>
            <person name="Gagunashvili A.N."/>
            <person name="Elster J."/>
            <person name="Andresson O.S."/>
        </authorList>
    </citation>
    <scope>NUCLEOTIDE SEQUENCE [LARGE SCALE GENOMIC DNA]</scope>
    <source>
        <strain evidence="2 3">CCALA 953</strain>
    </source>
</reference>
<accession>A0A2A2TDQ3</accession>
<protein>
    <submittedName>
        <fullName evidence="2">PEP-CTERM sorting domain-containing protein</fullName>
    </submittedName>
</protein>
<organism evidence="2 3">
    <name type="scientific">Brunnivagina elsteri CCALA 953</name>
    <dbReference type="NCBI Taxonomy" id="987040"/>
    <lineage>
        <taxon>Bacteria</taxon>
        <taxon>Bacillati</taxon>
        <taxon>Cyanobacteriota</taxon>
        <taxon>Cyanophyceae</taxon>
        <taxon>Nostocales</taxon>
        <taxon>Calotrichaceae</taxon>
        <taxon>Brunnivagina</taxon>
    </lineage>
</organism>
<feature type="signal peptide" evidence="1">
    <location>
        <begin position="1"/>
        <end position="25"/>
    </location>
</feature>
<dbReference type="NCBIfam" id="TIGR02595">
    <property type="entry name" value="PEP_CTERM"/>
    <property type="match status" value="1"/>
</dbReference>
<dbReference type="NCBIfam" id="TIGR04155">
    <property type="entry name" value="cyano_PEP"/>
    <property type="match status" value="1"/>
</dbReference>
<dbReference type="EMBL" id="NTFS01000317">
    <property type="protein sequence ID" value="PAX51880.1"/>
    <property type="molecule type" value="Genomic_DNA"/>
</dbReference>
<evidence type="ECO:0000313" key="2">
    <source>
        <dbReference type="EMBL" id="PAX51880.1"/>
    </source>
</evidence>
<proteinExistence type="predicted"/>
<feature type="chain" id="PRO_5012968759" evidence="1">
    <location>
        <begin position="26"/>
        <end position="238"/>
    </location>
</feature>
<comment type="caution">
    <text evidence="2">The sequence shown here is derived from an EMBL/GenBank/DDBJ whole genome shotgun (WGS) entry which is preliminary data.</text>
</comment>
<keyword evidence="3" id="KW-1185">Reference proteome</keyword>
<dbReference type="InterPro" id="IPR013424">
    <property type="entry name" value="Ice-binding_C"/>
</dbReference>
<sequence length="238" mass="25514">MLKFSSLALAIAGSLVMASTETVYAFNIQNSSFETGNFTNWETRGQATVEGSDFGVSPTNGNYQAVLETLQDTTGVNGADLETFLGLSAGNLSSFGAIEGSAIKQSITVNAGDSLSFDWNFLSDDFQSEDYNDFAFLSIINVEKLANTFSPTLFSFSRLSNETGYQSYTYNFQVAGTYTLGLGVVDVGDGTVNSGFLIDNFKLHTATQGVPEPASALGMSIALGFSFLIRKKIDKSQR</sequence>
<keyword evidence="1" id="KW-0732">Signal</keyword>